<dbReference type="SUPFAM" id="SSF51735">
    <property type="entry name" value="NAD(P)-binding Rossmann-fold domains"/>
    <property type="match status" value="2"/>
</dbReference>
<keyword evidence="1" id="KW-0596">Phosphopantetheine</keyword>
<dbReference type="PANTHER" id="PTHR43775:SF37">
    <property type="entry name" value="SI:DKEY-61P9.11"/>
    <property type="match status" value="1"/>
</dbReference>
<evidence type="ECO:0000259" key="3">
    <source>
        <dbReference type="SMART" id="SM00822"/>
    </source>
</evidence>
<dbReference type="EMBL" id="BNEE01000004">
    <property type="protein sequence ID" value="GHI84184.1"/>
    <property type="molecule type" value="Genomic_DNA"/>
</dbReference>
<protein>
    <recommendedName>
        <fullName evidence="3">Ketoreductase domain-containing protein</fullName>
    </recommendedName>
</protein>
<dbReference type="AlphaFoldDB" id="A0A919LH85"/>
<dbReference type="GO" id="GO:0004312">
    <property type="term" value="F:fatty acid synthase activity"/>
    <property type="evidence" value="ECO:0007669"/>
    <property type="project" value="TreeGrafter"/>
</dbReference>
<sequence>MTVLTEAATAAAIATATAEGSAGAVTAAASDPTTRPVQRMVWRLATAPAQEPARSLAGRRITVVGGDAATAGKVREALRLQGATVAPAGRPAAGTAGPAPDTVVDLTLAERFVPGVPGQWREALLRTFGMLRDCYEEWSRETAADRLTYLAVTYHGGGMGYHPADDLAQPLGGLWAGLAKTLHRELPNCRARVLDTALADLDALPGRIVSELVRPGLSEIGHRDGKRWTLAPDRVPPGRPALRWTAADTVLVSGGGRGIGMAFARQLCSEFGLRAVVTGRAELPPEDTWDGYTAEALAERRGALWATHREGRAVSRIRQDIARAESTWELVANLRSARAEGLRLDYRPCDFTDGEQVRALVAGLPGLTAVVHNAGVDRPTRLPNKTDEDIAAVVSTKVDAFVHLVAAVRGLDLKVLCTVGSLTGRLGGMVGQFDYAAANECLARLGMWAERQVSFPVMTLAWPTWARLGLIANFEASLRYMTAMDVTEGLAHWRAELLAGSRGEVSFVGPLGRALDPVQALGYPMTPSLPGYAETYPKVFHVGRPEVFETHERLCSVVEFDPSTSPAVGDFTVQGAPALPVGLLLESAVRGAEWVVPQDLPEQTLHAVEDVRVPWPLLRCPADGPLRLRRDVRAAGLVDGRWTVQVTFRPVDATDATDAPATAPDTDGDTARMRLVFAEAPAPGAADAADSAAVAADADLPPAAPLPAARTGSRSGAAVTTVFTDAPVLGWRGLVVPLGTWRPAGRHGITVEVGRCHPHDLWAVPQPPTCTLPVAAVENLVRAVTERTPGLYSTPDPLVVQQLTLHGAAPERVRLTGDPALGVWRLDDAATGRTVARVRGLAAHRI</sequence>
<dbReference type="Gene3D" id="3.40.50.720">
    <property type="entry name" value="NAD(P)-binding Rossmann-like Domain"/>
    <property type="match status" value="1"/>
</dbReference>
<keyword evidence="2" id="KW-0597">Phosphoprotein</keyword>
<accession>A0A919LH85</accession>
<dbReference type="InterPro" id="IPR050091">
    <property type="entry name" value="PKS_NRPS_Biosynth_Enz"/>
</dbReference>
<dbReference type="PANTHER" id="PTHR43775">
    <property type="entry name" value="FATTY ACID SYNTHASE"/>
    <property type="match status" value="1"/>
</dbReference>
<dbReference type="InterPro" id="IPR036291">
    <property type="entry name" value="NAD(P)-bd_dom_sf"/>
</dbReference>
<gene>
    <name evidence="4" type="ORF">Sxan_15480</name>
</gene>
<evidence type="ECO:0000313" key="4">
    <source>
        <dbReference type="EMBL" id="GHI84184.1"/>
    </source>
</evidence>
<dbReference type="InterPro" id="IPR013968">
    <property type="entry name" value="PKS_KR"/>
</dbReference>
<dbReference type="GO" id="GO:0005737">
    <property type="term" value="C:cytoplasm"/>
    <property type="evidence" value="ECO:0007669"/>
    <property type="project" value="TreeGrafter"/>
</dbReference>
<dbReference type="RefSeq" id="WP_051902152.1">
    <property type="nucleotide sequence ID" value="NZ_BNEE01000004.1"/>
</dbReference>
<evidence type="ECO:0000313" key="5">
    <source>
        <dbReference type="Proteomes" id="UP000600026"/>
    </source>
</evidence>
<dbReference type="Pfam" id="PF08659">
    <property type="entry name" value="KR"/>
    <property type="match status" value="1"/>
</dbReference>
<dbReference type="GO" id="GO:0006633">
    <property type="term" value="P:fatty acid biosynthetic process"/>
    <property type="evidence" value="ECO:0007669"/>
    <property type="project" value="TreeGrafter"/>
</dbReference>
<dbReference type="GO" id="GO:0005886">
    <property type="term" value="C:plasma membrane"/>
    <property type="evidence" value="ECO:0007669"/>
    <property type="project" value="TreeGrafter"/>
</dbReference>
<reference evidence="4" key="1">
    <citation type="submission" date="2020-09" db="EMBL/GenBank/DDBJ databases">
        <title>Whole genome shotgun sequence of Streptomyces xanthophaeus NBRC 12829.</title>
        <authorList>
            <person name="Komaki H."/>
            <person name="Tamura T."/>
        </authorList>
    </citation>
    <scope>NUCLEOTIDE SEQUENCE</scope>
    <source>
        <strain evidence="4">NBRC 12829</strain>
    </source>
</reference>
<dbReference type="GO" id="GO:0071770">
    <property type="term" value="P:DIM/DIP cell wall layer assembly"/>
    <property type="evidence" value="ECO:0007669"/>
    <property type="project" value="TreeGrafter"/>
</dbReference>
<keyword evidence="5" id="KW-1185">Reference proteome</keyword>
<dbReference type="Proteomes" id="UP000600026">
    <property type="component" value="Unassembled WGS sequence"/>
</dbReference>
<dbReference type="SMART" id="SM00822">
    <property type="entry name" value="PKS_KR"/>
    <property type="match status" value="1"/>
</dbReference>
<organism evidence="4 5">
    <name type="scientific">Streptomyces xanthophaeus</name>
    <dbReference type="NCBI Taxonomy" id="67385"/>
    <lineage>
        <taxon>Bacteria</taxon>
        <taxon>Bacillati</taxon>
        <taxon>Actinomycetota</taxon>
        <taxon>Actinomycetes</taxon>
        <taxon>Kitasatosporales</taxon>
        <taxon>Streptomycetaceae</taxon>
        <taxon>Streptomyces</taxon>
    </lineage>
</organism>
<name>A0A919LH85_9ACTN</name>
<dbReference type="InterPro" id="IPR057326">
    <property type="entry name" value="KR_dom"/>
</dbReference>
<evidence type="ECO:0000256" key="1">
    <source>
        <dbReference type="ARBA" id="ARBA00022450"/>
    </source>
</evidence>
<comment type="caution">
    <text evidence="4">The sequence shown here is derived from an EMBL/GenBank/DDBJ whole genome shotgun (WGS) entry which is preliminary data.</text>
</comment>
<evidence type="ECO:0000256" key="2">
    <source>
        <dbReference type="ARBA" id="ARBA00022553"/>
    </source>
</evidence>
<dbReference type="OrthoDB" id="9778690at2"/>
<proteinExistence type="predicted"/>
<feature type="domain" description="Ketoreductase" evidence="3">
    <location>
        <begin position="248"/>
        <end position="468"/>
    </location>
</feature>